<evidence type="ECO:0000259" key="1">
    <source>
        <dbReference type="PROSITE" id="PS51819"/>
    </source>
</evidence>
<protein>
    <submittedName>
        <fullName evidence="2">VOC family protein</fullName>
    </submittedName>
</protein>
<dbReference type="PANTHER" id="PTHR34109">
    <property type="entry name" value="BNAUNNG04460D PROTEIN-RELATED"/>
    <property type="match status" value="1"/>
</dbReference>
<gene>
    <name evidence="2" type="ORF">FEE95_19885</name>
</gene>
<proteinExistence type="predicted"/>
<reference evidence="2 3" key="1">
    <citation type="submission" date="2019-05" db="EMBL/GenBank/DDBJ databases">
        <authorList>
            <person name="Zhang J.-Y."/>
            <person name="Feg X."/>
            <person name="Du Z.-J."/>
        </authorList>
    </citation>
    <scope>NUCLEOTIDE SEQUENCE [LARGE SCALE GENOMIC DNA]</scope>
    <source>
        <strain evidence="2 3">RZ26</strain>
    </source>
</reference>
<dbReference type="InterPro" id="IPR029068">
    <property type="entry name" value="Glyas_Bleomycin-R_OHBP_Dase"/>
</dbReference>
<feature type="domain" description="VOC" evidence="1">
    <location>
        <begin position="12"/>
        <end position="129"/>
    </location>
</feature>
<sequence length="137" mass="15722">MKGIYNVFKPEGFQTVNSYLFVSDPQKEIDFLKKAFWAEEINRSIAPNGDVGNCILKIGNSCFMISQARGEFENMRTALYLYVNDVDTVYKNALENGAIESFPPANMDYEDRQGGVIDPEGNYWWISKRLVEKGYHE</sequence>
<evidence type="ECO:0000313" key="2">
    <source>
        <dbReference type="EMBL" id="TMM53325.1"/>
    </source>
</evidence>
<keyword evidence="3" id="KW-1185">Reference proteome</keyword>
<dbReference type="AlphaFoldDB" id="A0A5S3PGT9"/>
<dbReference type="RefSeq" id="WP_138659785.1">
    <property type="nucleotide sequence ID" value="NZ_VATY01000005.1"/>
</dbReference>
<dbReference type="OrthoDB" id="9795306at2"/>
<dbReference type="SUPFAM" id="SSF54593">
    <property type="entry name" value="Glyoxalase/Bleomycin resistance protein/Dihydroxybiphenyl dioxygenase"/>
    <property type="match status" value="1"/>
</dbReference>
<dbReference type="CDD" id="cd07246">
    <property type="entry name" value="VOC_like"/>
    <property type="match status" value="1"/>
</dbReference>
<dbReference type="Proteomes" id="UP000310314">
    <property type="component" value="Unassembled WGS sequence"/>
</dbReference>
<comment type="caution">
    <text evidence="2">The sequence shown here is derived from an EMBL/GenBank/DDBJ whole genome shotgun (WGS) entry which is preliminary data.</text>
</comment>
<dbReference type="EMBL" id="VATY01000005">
    <property type="protein sequence ID" value="TMM53325.1"/>
    <property type="molecule type" value="Genomic_DNA"/>
</dbReference>
<dbReference type="InterPro" id="IPR037523">
    <property type="entry name" value="VOC_core"/>
</dbReference>
<name>A0A5S3PGT9_9FLAO</name>
<accession>A0A5S3PGT9</accession>
<dbReference type="PROSITE" id="PS51819">
    <property type="entry name" value="VOC"/>
    <property type="match status" value="1"/>
</dbReference>
<evidence type="ECO:0000313" key="3">
    <source>
        <dbReference type="Proteomes" id="UP000310314"/>
    </source>
</evidence>
<dbReference type="Gene3D" id="3.30.720.110">
    <property type="match status" value="1"/>
</dbReference>
<organism evidence="2 3">
    <name type="scientific">Maribacter algarum</name>
    <name type="common">ex Zhang et al. 2020</name>
    <dbReference type="NCBI Taxonomy" id="2578118"/>
    <lineage>
        <taxon>Bacteria</taxon>
        <taxon>Pseudomonadati</taxon>
        <taxon>Bacteroidota</taxon>
        <taxon>Flavobacteriia</taxon>
        <taxon>Flavobacteriales</taxon>
        <taxon>Flavobacteriaceae</taxon>
        <taxon>Maribacter</taxon>
    </lineage>
</organism>
<dbReference type="PANTHER" id="PTHR34109:SF1">
    <property type="entry name" value="VOC DOMAIN-CONTAINING PROTEIN"/>
    <property type="match status" value="1"/>
</dbReference>
<dbReference type="Gene3D" id="3.30.720.120">
    <property type="match status" value="1"/>
</dbReference>